<accession>A0ACB9USN1</accession>
<evidence type="ECO:0000313" key="1">
    <source>
        <dbReference type="EMBL" id="KAI4578547.1"/>
    </source>
</evidence>
<keyword evidence="2" id="KW-1185">Reference proteome</keyword>
<gene>
    <name evidence="1" type="ORF">MJG53_011402</name>
</gene>
<dbReference type="Proteomes" id="UP001057279">
    <property type="component" value="Linkage Group LG12"/>
</dbReference>
<organism evidence="1 2">
    <name type="scientific">Ovis ammon polii x Ovis aries</name>
    <dbReference type="NCBI Taxonomy" id="2918886"/>
    <lineage>
        <taxon>Eukaryota</taxon>
        <taxon>Metazoa</taxon>
        <taxon>Chordata</taxon>
        <taxon>Craniata</taxon>
        <taxon>Vertebrata</taxon>
        <taxon>Euteleostomi</taxon>
        <taxon>Mammalia</taxon>
        <taxon>Eutheria</taxon>
        <taxon>Laurasiatheria</taxon>
        <taxon>Artiodactyla</taxon>
        <taxon>Ruminantia</taxon>
        <taxon>Pecora</taxon>
        <taxon>Bovidae</taxon>
        <taxon>Caprinae</taxon>
        <taxon>Ovis</taxon>
    </lineage>
</organism>
<reference evidence="1" key="1">
    <citation type="submission" date="2022-03" db="EMBL/GenBank/DDBJ databases">
        <title>Genomic analyses of argali, domestic sheep and their hybrids provide insights into chromosomal evolution, heterosis and genetic basis of agronomic traits.</title>
        <authorList>
            <person name="Li M."/>
        </authorList>
    </citation>
    <scope>NUCLEOTIDE SEQUENCE</scope>
    <source>
        <strain evidence="1">F1 hybrid</strain>
    </source>
</reference>
<dbReference type="EMBL" id="CM043037">
    <property type="protein sequence ID" value="KAI4578547.1"/>
    <property type="molecule type" value="Genomic_DNA"/>
</dbReference>
<name>A0ACB9USN1_9CETA</name>
<proteinExistence type="predicted"/>
<protein>
    <submittedName>
        <fullName evidence="1">Uncharacterized protein</fullName>
    </submittedName>
</protein>
<comment type="caution">
    <text evidence="1">The sequence shown here is derived from an EMBL/GenBank/DDBJ whole genome shotgun (WGS) entry which is preliminary data.</text>
</comment>
<sequence length="1550" mass="167804">MSSLGEHEQRNLTDSGSSQDGHPEGQGSEEASGPESLDSAKQGEARWCKVQNVGEQLSSRFKYETFNFQKNVSNHMPPSSFLSFSRRSVLSKEGSAFIPCALATAFWGSFCNKNDTKCISNSCQNNSTCKDFSKDKSCRCSDTAVHGDKDCGEEEDPCLSSPCPEHATCVRVPGERRSLCRCPPGHSGAGCDTAAGPCGPSSCLHGGVCHRDSGPPVCVCPAGYTGRFCELDLDECASSPCLHGAVCRDGGDGYFCFCVPGYQGRRCDVEVDECVSEPCQNAATCLNEIGRYTCLCPRGFSGINCELEVDECWSQPCLNGATCQDAVGAYFCDCAPGFLGNRCELNTDECASGPCLHGGLCVDGANRYTCTCAGSGFTGTRCETPLPLCWSQPCHNNAICEDSADRYTCRCRPGYTGVQCETDLDGCGSGPCQAGGRCVELSSETGRERLARLLSASRRPEASPRYVCICPPGLTGVHCEEDVDECSSSPCRNGGTCENSPEGYACRCPFDPHSGVFFGGRDCSDILLGCADHPCLNNGTCVPHVHDGRHGFDCLCPAGYTGSRCGTVTTLSFEGSGFLWVSSGSAPAQESGCTIALRFQTVQPAALLLFRGDQDAFVMLEVLAGFVHLTVQVGDRPNVVLLIPHDTSDGGWHAVEATFAEAVTLTLRDDSCTGTCIATAPSPFESAGSSVCALQNSFLGGLPEGKAHSGDALFNVYKMPSAPSLVGCLQDVHLDSNAITAESISSDQSLNIRAGCTRKDWCDSQPCQNRGRCLNLWLGHQCECYRPYRGRGCHGADEFEMHFKSLTSNIVPKIAVDSDQYIPVSFYYDSFALKMSESSFSPTLLPPPLHYLKLVNPHEKASEDISLGNVSSWFLLLYFAIKEYVAGRFGQDDSPGYAVFHLNKDYEEDLSLSMFVRTRRPAGLLLALGNSTYQYLRVWLEHGRLAMLTPGSPKLLVTFVLSDGNVHLVSLKIKPNKIELYQSSQNLGFLSAPTRKLQRGDVLYVGGLPDRRETEVSGGFFKGCIQDIRLNNENLEFFPNSTSSAAHSAVLVNVTEGCPGDSLCEPNPCHHGGVCYPLWDDFSCSCPANTAGKACQELRWCELGPCPPGAQCLQLPRGFECIANAVFNGQSRELIFRSNGNITRELTNVTFGFRTRDAHAIILQAEKEPEFLHIHIRDSRLLFQLRSGNSFYTLSLTSLQPVSDGVWYQVTISMTDPGAQASRWQMELDGQTPPVTSAVAAGSLSFLKDDTDIYVGDRASNSTRALRGCLSTIAISGLYLSYFENVGGLMNRPQEERFLKVSGPPVETGCLQLDACRSGPCLHGGRCKDTYSSHHCTCPAGRSGPHCELDVDECLSSPCIHGNCSSPAGAGYHCRCEPGFTGVNCESEVDHCQRHQCANGATCVSDANGYSCHCPGNFTGRFCRYLRLPSTFCGNERTNLTCYNGGNCTEFQGEMKCACWPGFTGERCDKDIDECASDPCLHGGRCHDLLNGFRCTCALAFAGPRCELDVSGLSFYVSLLLWQNLFQLLSYLILRLNDEPVVEWGDQDDY</sequence>
<evidence type="ECO:0000313" key="2">
    <source>
        <dbReference type="Proteomes" id="UP001057279"/>
    </source>
</evidence>